<dbReference type="SUPFAM" id="SSF103481">
    <property type="entry name" value="Multidrug resistance efflux transporter EmrE"/>
    <property type="match status" value="2"/>
</dbReference>
<feature type="transmembrane region" description="Helical" evidence="7">
    <location>
        <begin position="77"/>
        <end position="101"/>
    </location>
</feature>
<proteinExistence type="inferred from homology"/>
<comment type="caution">
    <text evidence="9">The sequence shown here is derived from an EMBL/GenBank/DDBJ whole genome shotgun (WGS) entry which is preliminary data.</text>
</comment>
<feature type="transmembrane region" description="Helical" evidence="7">
    <location>
        <begin position="132"/>
        <end position="154"/>
    </location>
</feature>
<evidence type="ECO:0000313" key="9">
    <source>
        <dbReference type="EMBL" id="MBC8556740.1"/>
    </source>
</evidence>
<keyword evidence="3" id="KW-1003">Cell membrane</keyword>
<evidence type="ECO:0000256" key="2">
    <source>
        <dbReference type="ARBA" id="ARBA00007362"/>
    </source>
</evidence>
<evidence type="ECO:0000259" key="8">
    <source>
        <dbReference type="Pfam" id="PF00892"/>
    </source>
</evidence>
<keyword evidence="5 7" id="KW-1133">Transmembrane helix</keyword>
<evidence type="ECO:0000256" key="6">
    <source>
        <dbReference type="ARBA" id="ARBA00023136"/>
    </source>
</evidence>
<evidence type="ECO:0000256" key="7">
    <source>
        <dbReference type="SAM" id="Phobius"/>
    </source>
</evidence>
<dbReference type="InterPro" id="IPR000620">
    <property type="entry name" value="EamA_dom"/>
</dbReference>
<protein>
    <submittedName>
        <fullName evidence="9">DMT family transporter</fullName>
    </submittedName>
</protein>
<evidence type="ECO:0000256" key="5">
    <source>
        <dbReference type="ARBA" id="ARBA00022989"/>
    </source>
</evidence>
<keyword evidence="6 7" id="KW-0472">Membrane</keyword>
<feature type="transmembrane region" description="Helical" evidence="7">
    <location>
        <begin position="248"/>
        <end position="268"/>
    </location>
</feature>
<evidence type="ECO:0000256" key="3">
    <source>
        <dbReference type="ARBA" id="ARBA00022475"/>
    </source>
</evidence>
<feature type="domain" description="EamA" evidence="8">
    <location>
        <begin position="158"/>
        <end position="289"/>
    </location>
</feature>
<organism evidence="9 10">
    <name type="scientific">Jutongia hominis</name>
    <dbReference type="NCBI Taxonomy" id="2763664"/>
    <lineage>
        <taxon>Bacteria</taxon>
        <taxon>Bacillati</taxon>
        <taxon>Bacillota</taxon>
        <taxon>Clostridia</taxon>
        <taxon>Lachnospirales</taxon>
        <taxon>Lachnospiraceae</taxon>
        <taxon>Jutongia</taxon>
    </lineage>
</organism>
<dbReference type="PANTHER" id="PTHR42920:SF5">
    <property type="entry name" value="EAMA DOMAIN-CONTAINING PROTEIN"/>
    <property type="match status" value="1"/>
</dbReference>
<dbReference type="Proteomes" id="UP000637513">
    <property type="component" value="Unassembled WGS sequence"/>
</dbReference>
<dbReference type="EMBL" id="JACRSW010000010">
    <property type="protein sequence ID" value="MBC8556740.1"/>
    <property type="molecule type" value="Genomic_DNA"/>
</dbReference>
<reference evidence="9 10" key="1">
    <citation type="submission" date="2020-08" db="EMBL/GenBank/DDBJ databases">
        <title>Genome public.</title>
        <authorList>
            <person name="Liu C."/>
            <person name="Sun Q."/>
        </authorList>
    </citation>
    <scope>NUCLEOTIDE SEQUENCE [LARGE SCALE GENOMIC DNA]</scope>
    <source>
        <strain evidence="9 10">BX3</strain>
    </source>
</reference>
<dbReference type="Pfam" id="PF00892">
    <property type="entry name" value="EamA"/>
    <property type="match status" value="2"/>
</dbReference>
<dbReference type="InterPro" id="IPR051258">
    <property type="entry name" value="Diverse_Substrate_Transporter"/>
</dbReference>
<comment type="subcellular location">
    <subcellularLocation>
        <location evidence="1">Cell membrane</location>
        <topology evidence="1">Multi-pass membrane protein</topology>
    </subcellularLocation>
</comment>
<feature type="transmembrane region" description="Helical" evidence="7">
    <location>
        <begin position="107"/>
        <end position="125"/>
    </location>
</feature>
<evidence type="ECO:0000256" key="1">
    <source>
        <dbReference type="ARBA" id="ARBA00004651"/>
    </source>
</evidence>
<evidence type="ECO:0000256" key="4">
    <source>
        <dbReference type="ARBA" id="ARBA00022692"/>
    </source>
</evidence>
<gene>
    <name evidence="9" type="ORF">H8700_03330</name>
</gene>
<dbReference type="PANTHER" id="PTHR42920">
    <property type="entry name" value="OS03G0707200 PROTEIN-RELATED"/>
    <property type="match status" value="1"/>
</dbReference>
<dbReference type="InterPro" id="IPR037185">
    <property type="entry name" value="EmrE-like"/>
</dbReference>
<keyword evidence="10" id="KW-1185">Reference proteome</keyword>
<dbReference type="RefSeq" id="WP_249303109.1">
    <property type="nucleotide sequence ID" value="NZ_JACRSW010000010.1"/>
</dbReference>
<feature type="transmembrane region" description="Helical" evidence="7">
    <location>
        <begin position="186"/>
        <end position="206"/>
    </location>
</feature>
<evidence type="ECO:0000313" key="10">
    <source>
        <dbReference type="Proteomes" id="UP000637513"/>
    </source>
</evidence>
<feature type="domain" description="EamA" evidence="8">
    <location>
        <begin position="9"/>
        <end position="147"/>
    </location>
</feature>
<feature type="transmembrane region" description="Helical" evidence="7">
    <location>
        <begin position="212"/>
        <end position="236"/>
    </location>
</feature>
<comment type="similarity">
    <text evidence="2">Belongs to the EamA transporter family.</text>
</comment>
<sequence length="301" mass="32702">MKTKVRNSCLLFLTACIWGSSFVAQSVGMDYIGPYTFNCLRFLIGSLVLLPVIFFSRHRKKDQKDRSKDRTLQKKEMLCGGIVCGVILCIASTLQQIGIIYTTAGKAGFLTAMYIVLVPVLGLFLKRKAGLQLWISVGLALIGLYLLCMKGAFSLNGGDVLLILCAVGFSVHIMVVDYFSPKMDGMILSCIQFLVAGLISSIGMLLSEQFDWHMVLLAAKPILYSGVLSCGIGYTLQVIAQKGLNPTVASLLMSLESVVSVITGFLVLHEVLSGRELLGCVFMFAAVILAQIPVKRLVLAD</sequence>
<keyword evidence="4 7" id="KW-0812">Transmembrane</keyword>
<feature type="transmembrane region" description="Helical" evidence="7">
    <location>
        <begin position="274"/>
        <end position="294"/>
    </location>
</feature>
<feature type="transmembrane region" description="Helical" evidence="7">
    <location>
        <begin position="34"/>
        <end position="56"/>
    </location>
</feature>
<name>A0ABR7MSG1_9FIRM</name>
<accession>A0ABR7MSG1</accession>